<feature type="region of interest" description="Disordered" evidence="1">
    <location>
        <begin position="34"/>
        <end position="82"/>
    </location>
</feature>
<evidence type="ECO:0000313" key="2">
    <source>
        <dbReference type="EMBL" id="CAA9547129.1"/>
    </source>
</evidence>
<protein>
    <submittedName>
        <fullName evidence="2">Uncharacterized protein</fullName>
    </submittedName>
</protein>
<dbReference type="EMBL" id="CADCWF010000087">
    <property type="protein sequence ID" value="CAA9547129.1"/>
    <property type="molecule type" value="Genomic_DNA"/>
</dbReference>
<organism evidence="2">
    <name type="scientific">uncultured Thermomicrobiales bacterium</name>
    <dbReference type="NCBI Taxonomy" id="1645740"/>
    <lineage>
        <taxon>Bacteria</taxon>
        <taxon>Pseudomonadati</taxon>
        <taxon>Thermomicrobiota</taxon>
        <taxon>Thermomicrobia</taxon>
        <taxon>Thermomicrobiales</taxon>
        <taxon>environmental samples</taxon>
    </lineage>
</organism>
<gene>
    <name evidence="2" type="ORF">AVDCRST_MAG59-1407</name>
</gene>
<reference evidence="2" key="1">
    <citation type="submission" date="2020-02" db="EMBL/GenBank/DDBJ databases">
        <authorList>
            <person name="Meier V. D."/>
        </authorList>
    </citation>
    <scope>NUCLEOTIDE SEQUENCE</scope>
    <source>
        <strain evidence="2">AVDCRST_MAG59</strain>
    </source>
</reference>
<proteinExistence type="predicted"/>
<dbReference type="AlphaFoldDB" id="A0A6J4UCL3"/>
<name>A0A6J4UCL3_9BACT</name>
<feature type="compositionally biased region" description="Basic and acidic residues" evidence="1">
    <location>
        <begin position="70"/>
        <end position="82"/>
    </location>
</feature>
<accession>A0A6J4UCL3</accession>
<sequence length="82" mass="8838">MPRCAGGDRVLRPPSVPRVVGPEYSNAGWRSVAGRRGGYRRRAGPRPETGAPTAAISLMRRPPLGGGLELKARAKETKPLRH</sequence>
<evidence type="ECO:0000256" key="1">
    <source>
        <dbReference type="SAM" id="MobiDB-lite"/>
    </source>
</evidence>